<feature type="signal peptide" evidence="3">
    <location>
        <begin position="1"/>
        <end position="20"/>
    </location>
</feature>
<evidence type="ECO:0000256" key="3">
    <source>
        <dbReference type="SAM" id="SignalP"/>
    </source>
</evidence>
<dbReference type="GO" id="GO:0008810">
    <property type="term" value="F:cellulase activity"/>
    <property type="evidence" value="ECO:0007669"/>
    <property type="project" value="InterPro"/>
</dbReference>
<dbReference type="Proteomes" id="UP000230842">
    <property type="component" value="Unassembled WGS sequence"/>
</dbReference>
<keyword evidence="2 4" id="KW-0378">Hydrolase</keyword>
<proteinExistence type="inferred from homology"/>
<keyword evidence="2" id="KW-0119">Carbohydrate metabolism</keyword>
<dbReference type="GO" id="GO:0000272">
    <property type="term" value="P:polysaccharide catabolic process"/>
    <property type="evidence" value="ECO:0007669"/>
    <property type="project" value="UniProtKB-KW"/>
</dbReference>
<dbReference type="AlphaFoldDB" id="A0A0B2B4J2"/>
<protein>
    <submittedName>
        <fullName evidence="4">Glycosyl hydrolase family 12</fullName>
    </submittedName>
</protein>
<keyword evidence="5" id="KW-1185">Reference proteome</keyword>
<name>A0A0B2B4J2_9ACTN</name>
<evidence type="ECO:0000256" key="1">
    <source>
        <dbReference type="ARBA" id="ARBA00005519"/>
    </source>
</evidence>
<feature type="chain" id="PRO_5039010097" evidence="3">
    <location>
        <begin position="21"/>
        <end position="255"/>
    </location>
</feature>
<gene>
    <name evidence="4" type="ORF">CLV56_3014</name>
</gene>
<dbReference type="Pfam" id="PF01670">
    <property type="entry name" value="Glyco_hydro_12"/>
    <property type="match status" value="1"/>
</dbReference>
<dbReference type="SUPFAM" id="SSF49899">
    <property type="entry name" value="Concanavalin A-like lectins/glucanases"/>
    <property type="match status" value="1"/>
</dbReference>
<keyword evidence="3" id="KW-0732">Signal</keyword>
<organism evidence="4 5">
    <name type="scientific">Mumia flava</name>
    <dbReference type="NCBI Taxonomy" id="1348852"/>
    <lineage>
        <taxon>Bacteria</taxon>
        <taxon>Bacillati</taxon>
        <taxon>Actinomycetota</taxon>
        <taxon>Actinomycetes</taxon>
        <taxon>Propionibacteriales</taxon>
        <taxon>Nocardioidaceae</taxon>
        <taxon>Mumia</taxon>
    </lineage>
</organism>
<dbReference type="Gene3D" id="2.60.120.180">
    <property type="match status" value="1"/>
</dbReference>
<dbReference type="PANTHER" id="PTHR34002:SF9">
    <property type="entry name" value="XYLOGLUCAN-SPECIFIC ENDO-BETA-1,4-GLUCANASE A"/>
    <property type="match status" value="1"/>
</dbReference>
<dbReference type="InterPro" id="IPR013319">
    <property type="entry name" value="GH11/12"/>
</dbReference>
<dbReference type="EMBL" id="PGEZ01000002">
    <property type="protein sequence ID" value="PJJ53524.1"/>
    <property type="molecule type" value="Genomic_DNA"/>
</dbReference>
<reference evidence="4 5" key="1">
    <citation type="submission" date="2017-11" db="EMBL/GenBank/DDBJ databases">
        <title>Genomic Encyclopedia of Archaeal and Bacterial Type Strains, Phase II (KMG-II): From Individual Species to Whole Genera.</title>
        <authorList>
            <person name="Goeker M."/>
        </authorList>
    </citation>
    <scope>NUCLEOTIDE SEQUENCE [LARGE SCALE GENOMIC DNA]</scope>
    <source>
        <strain evidence="4 5">DSM 27763</strain>
    </source>
</reference>
<dbReference type="OrthoDB" id="8885070at2"/>
<comment type="caution">
    <text evidence="4">The sequence shown here is derived from an EMBL/GenBank/DDBJ whole genome shotgun (WGS) entry which is preliminary data.</text>
</comment>
<keyword evidence="2" id="KW-0624">Polysaccharide degradation</keyword>
<dbReference type="PANTHER" id="PTHR34002">
    <property type="entry name" value="BLR1656 PROTEIN"/>
    <property type="match status" value="1"/>
</dbReference>
<accession>A0A0B2B4J2</accession>
<dbReference type="InterPro" id="IPR013320">
    <property type="entry name" value="ConA-like_dom_sf"/>
</dbReference>
<evidence type="ECO:0000313" key="4">
    <source>
        <dbReference type="EMBL" id="PJJ53524.1"/>
    </source>
</evidence>
<sequence length="255" mass="28823">MKRVLAWLAAVTLAAPLLVAATTSSAAASTCGANAKWTTTDLSAMWFRGKYVVANNGWNAGGYNVRQKIFVCSKGNWKVRARMDNRRGDGAVKTYPNVHRDWHNWSTGREPRLKTFTRIRARHQHRAPKAGIYNAAYDVWLNGVPGEHELMIWTHNRRQRPAGSVRARNVKIGGRSWTVWATSRRDSSYIAYVPKRNYRKGTTKVLATIRDAKRRGLLSPRVTVGQVGYGFEIVSTGGVTRTFKMDRFTMAVKRR</sequence>
<dbReference type="RefSeq" id="WP_039362043.1">
    <property type="nucleotide sequence ID" value="NZ_PGEZ01000002.1"/>
</dbReference>
<evidence type="ECO:0000256" key="2">
    <source>
        <dbReference type="RuleBase" id="RU361163"/>
    </source>
</evidence>
<evidence type="ECO:0000313" key="5">
    <source>
        <dbReference type="Proteomes" id="UP000230842"/>
    </source>
</evidence>
<comment type="similarity">
    <text evidence="1 2">Belongs to the glycosyl hydrolase 12 (cellulase H) family.</text>
</comment>
<dbReference type="InterPro" id="IPR002594">
    <property type="entry name" value="GH12"/>
</dbReference>
<keyword evidence="2" id="KW-0326">Glycosidase</keyword>